<reference evidence="4" key="1">
    <citation type="journal article" date="2014" name="Int. J. Syst. Evol. Microbiol.">
        <title>Complete genome sequence of Corynebacterium casei LMG S-19264T (=DSM 44701T), isolated from a smear-ripened cheese.</title>
        <authorList>
            <consortium name="US DOE Joint Genome Institute (JGI-PGF)"/>
            <person name="Walter F."/>
            <person name="Albersmeier A."/>
            <person name="Kalinowski J."/>
            <person name="Ruckert C."/>
        </authorList>
    </citation>
    <scope>NUCLEOTIDE SEQUENCE</scope>
    <source>
        <strain evidence="4">JCM 19596</strain>
    </source>
</reference>
<evidence type="ECO:0000313" key="5">
    <source>
        <dbReference type="Proteomes" id="UP000607197"/>
    </source>
</evidence>
<evidence type="ECO:0000313" key="4">
    <source>
        <dbReference type="EMBL" id="GGL54092.1"/>
    </source>
</evidence>
<dbReference type="SUPFAM" id="SSF52172">
    <property type="entry name" value="CheY-like"/>
    <property type="match status" value="1"/>
</dbReference>
<dbReference type="PANTHER" id="PTHR44591">
    <property type="entry name" value="STRESS RESPONSE REGULATOR PROTEIN 1"/>
    <property type="match status" value="1"/>
</dbReference>
<dbReference type="InterPro" id="IPR013971">
    <property type="entry name" value="HalX_domain"/>
</dbReference>
<feature type="domain" description="Response regulatory" evidence="3">
    <location>
        <begin position="6"/>
        <end position="115"/>
    </location>
</feature>
<dbReference type="Gene3D" id="3.40.50.2300">
    <property type="match status" value="1"/>
</dbReference>
<evidence type="ECO:0000259" key="3">
    <source>
        <dbReference type="PROSITE" id="PS50110"/>
    </source>
</evidence>
<dbReference type="RefSeq" id="WP_188976514.1">
    <property type="nucleotide sequence ID" value="NZ_BMPG01000001.1"/>
</dbReference>
<comment type="caution">
    <text evidence="4">The sequence shown here is derived from an EMBL/GenBank/DDBJ whole genome shotgun (WGS) entry which is preliminary data.</text>
</comment>
<keyword evidence="5" id="KW-1185">Reference proteome</keyword>
<protein>
    <submittedName>
        <fullName evidence="4">DNA-binding protein</fullName>
    </submittedName>
</protein>
<dbReference type="Pfam" id="PF08663">
    <property type="entry name" value="HalX"/>
    <property type="match status" value="1"/>
</dbReference>
<keyword evidence="4" id="KW-0238">DNA-binding</keyword>
<dbReference type="InterPro" id="IPR001789">
    <property type="entry name" value="Sig_transdc_resp-reg_receiver"/>
</dbReference>
<dbReference type="EMBL" id="BMPG01000001">
    <property type="protein sequence ID" value="GGL54092.1"/>
    <property type="molecule type" value="Genomic_DNA"/>
</dbReference>
<dbReference type="Proteomes" id="UP000607197">
    <property type="component" value="Unassembled WGS sequence"/>
</dbReference>
<accession>A0A830F9T3</accession>
<dbReference type="InterPro" id="IPR011006">
    <property type="entry name" value="CheY-like_superfamily"/>
</dbReference>
<evidence type="ECO:0000256" key="1">
    <source>
        <dbReference type="ARBA" id="ARBA00022553"/>
    </source>
</evidence>
<proteinExistence type="predicted"/>
<gene>
    <name evidence="4" type="ORF">GCM10009039_10340</name>
</gene>
<keyword evidence="1 2" id="KW-0597">Phosphoprotein</keyword>
<dbReference type="AlphaFoldDB" id="A0A830F9T3"/>
<dbReference type="SMART" id="SM00448">
    <property type="entry name" value="REC"/>
    <property type="match status" value="1"/>
</dbReference>
<reference evidence="4" key="2">
    <citation type="submission" date="2020-09" db="EMBL/GenBank/DDBJ databases">
        <authorList>
            <person name="Sun Q."/>
            <person name="Ohkuma M."/>
        </authorList>
    </citation>
    <scope>NUCLEOTIDE SEQUENCE</scope>
    <source>
        <strain evidence="4">JCM 19596</strain>
    </source>
</reference>
<organism evidence="4 5">
    <name type="scientific">Halocalculus aciditolerans</name>
    <dbReference type="NCBI Taxonomy" id="1383812"/>
    <lineage>
        <taxon>Archaea</taxon>
        <taxon>Methanobacteriati</taxon>
        <taxon>Methanobacteriota</taxon>
        <taxon>Stenosarchaea group</taxon>
        <taxon>Halobacteria</taxon>
        <taxon>Halobacteriales</taxon>
        <taxon>Halobacteriaceae</taxon>
        <taxon>Halocalculus</taxon>
    </lineage>
</organism>
<name>A0A830F9T3_9EURY</name>
<dbReference type="CDD" id="cd17574">
    <property type="entry name" value="REC_OmpR"/>
    <property type="match status" value="1"/>
</dbReference>
<dbReference type="GO" id="GO:0003677">
    <property type="term" value="F:DNA binding"/>
    <property type="evidence" value="ECO:0007669"/>
    <property type="project" value="UniProtKB-KW"/>
</dbReference>
<evidence type="ECO:0000256" key="2">
    <source>
        <dbReference type="PROSITE-ProRule" id="PRU00169"/>
    </source>
</evidence>
<dbReference type="PANTHER" id="PTHR44591:SF3">
    <property type="entry name" value="RESPONSE REGULATORY DOMAIN-CONTAINING PROTEIN"/>
    <property type="match status" value="1"/>
</dbReference>
<feature type="modified residue" description="4-aspartylphosphate" evidence="2">
    <location>
        <position position="53"/>
    </location>
</feature>
<sequence>MTDKPTVLVVEDEVELAELYATWLQQAYEVRTANTAADALDQFDDEVDVVLLDRRLPEMSGDEFLERIRERGFDTPVAMVSAVDPDFDILEMGFDAYLVKPVTRDDLDDVVDRLLARRLYDDEVSEYFSLAAKRAALESEKSTRELESNDAYIELCERLDDLRSDLDDLVDSLDADDMAALFHALEDGEGQ</sequence>
<dbReference type="OrthoDB" id="86314at2157"/>
<dbReference type="InterPro" id="IPR050595">
    <property type="entry name" value="Bact_response_regulator"/>
</dbReference>
<dbReference type="Pfam" id="PF00072">
    <property type="entry name" value="Response_reg"/>
    <property type="match status" value="1"/>
</dbReference>
<dbReference type="GO" id="GO:0000160">
    <property type="term" value="P:phosphorelay signal transduction system"/>
    <property type="evidence" value="ECO:0007669"/>
    <property type="project" value="InterPro"/>
</dbReference>
<dbReference type="PROSITE" id="PS50110">
    <property type="entry name" value="RESPONSE_REGULATORY"/>
    <property type="match status" value="1"/>
</dbReference>